<dbReference type="PRINTS" id="PR00080">
    <property type="entry name" value="SDRFAMILY"/>
</dbReference>
<dbReference type="PRINTS" id="PR00081">
    <property type="entry name" value="GDHRDH"/>
</dbReference>
<evidence type="ECO:0000313" key="4">
    <source>
        <dbReference type="EMBL" id="KAF7513104.1"/>
    </source>
</evidence>
<dbReference type="FunFam" id="3.40.50.720:FF:000084">
    <property type="entry name" value="Short-chain dehydrogenase reductase"/>
    <property type="match status" value="1"/>
</dbReference>
<organism evidence="4 5">
    <name type="scientific">Endocarpon pusillum</name>
    <dbReference type="NCBI Taxonomy" id="364733"/>
    <lineage>
        <taxon>Eukaryota</taxon>
        <taxon>Fungi</taxon>
        <taxon>Dikarya</taxon>
        <taxon>Ascomycota</taxon>
        <taxon>Pezizomycotina</taxon>
        <taxon>Eurotiomycetes</taxon>
        <taxon>Chaetothyriomycetidae</taxon>
        <taxon>Verrucariales</taxon>
        <taxon>Verrucariaceae</taxon>
        <taxon>Endocarpon</taxon>
    </lineage>
</organism>
<dbReference type="EMBL" id="JAACFV010000008">
    <property type="protein sequence ID" value="KAF7513104.1"/>
    <property type="molecule type" value="Genomic_DNA"/>
</dbReference>
<dbReference type="Proteomes" id="UP000606974">
    <property type="component" value="Unassembled WGS sequence"/>
</dbReference>
<dbReference type="Gene3D" id="3.40.50.720">
    <property type="entry name" value="NAD(P)-binding Rossmann-like Domain"/>
    <property type="match status" value="1"/>
</dbReference>
<dbReference type="SUPFAM" id="SSF51735">
    <property type="entry name" value="NAD(P)-binding Rossmann-fold domains"/>
    <property type="match status" value="1"/>
</dbReference>
<dbReference type="InterPro" id="IPR036291">
    <property type="entry name" value="NAD(P)-bd_dom_sf"/>
</dbReference>
<dbReference type="PANTHER" id="PTHR42760">
    <property type="entry name" value="SHORT-CHAIN DEHYDROGENASES/REDUCTASES FAMILY MEMBER"/>
    <property type="match status" value="1"/>
</dbReference>
<keyword evidence="5" id="KW-1185">Reference proteome</keyword>
<proteinExistence type="inferred from homology"/>
<dbReference type="PANTHER" id="PTHR42760:SF103">
    <property type="entry name" value="SHORT-CHAIN DEHYDROGENASE_REDUCTASE SDR"/>
    <property type="match status" value="1"/>
</dbReference>
<evidence type="ECO:0000256" key="3">
    <source>
        <dbReference type="SAM" id="MobiDB-lite"/>
    </source>
</evidence>
<dbReference type="InterPro" id="IPR020904">
    <property type="entry name" value="Sc_DH/Rdtase_CS"/>
</dbReference>
<reference evidence="4" key="1">
    <citation type="submission" date="2020-02" db="EMBL/GenBank/DDBJ databases">
        <authorList>
            <person name="Palmer J.M."/>
        </authorList>
    </citation>
    <scope>NUCLEOTIDE SEQUENCE</scope>
    <source>
        <strain evidence="4">EPUS1.4</strain>
        <tissue evidence="4">Thallus</tissue>
    </source>
</reference>
<evidence type="ECO:0000313" key="5">
    <source>
        <dbReference type="Proteomes" id="UP000606974"/>
    </source>
</evidence>
<evidence type="ECO:0000256" key="2">
    <source>
        <dbReference type="ARBA" id="ARBA00022857"/>
    </source>
</evidence>
<keyword evidence="2" id="KW-0521">NADP</keyword>
<dbReference type="AlphaFoldDB" id="A0A8H7ARN7"/>
<sequence length="392" mass="41934">MSSGSQHPSRVAGGSSRPTPRPGAATSSCTPRRHTVTPPSTPLGAAAQQVSLRQKAELKCQSHNDAAPPSEPALRQQSELLKLNASVKPYQATPAIANGDVPLERSIGNTKALSAEMMDNLPPTLRNFVLKGKTAIVTGGARGLGLAMAQALCEAGIKAVAIFDIQPKLGQSVAQSLHTATGIPVKYHNVDITNESNVEAAVKKVIQQFGGIDILINSAGVAFSNLPAEKQSLDIFRKTIDINLTGSYIMAQVVGRYMIKTTPKATSHSHPQLPDRSIIFIASMSGSIVNYPQRQSAYNTSKAAVIMLAKCLAAEWAEYGIRVNTISPGYMDTVLNRTPELTQQKVTWKQRTPLGRLGKEEELNNVMVWLAGEGARFVTGGDYKVDGGYSVY</sequence>
<evidence type="ECO:0000256" key="1">
    <source>
        <dbReference type="ARBA" id="ARBA00006484"/>
    </source>
</evidence>
<comment type="similarity">
    <text evidence="1">Belongs to the short-chain dehydrogenases/reductases (SDR) family.</text>
</comment>
<dbReference type="PROSITE" id="PS00061">
    <property type="entry name" value="ADH_SHORT"/>
    <property type="match status" value="1"/>
</dbReference>
<dbReference type="InterPro" id="IPR002347">
    <property type="entry name" value="SDR_fam"/>
</dbReference>
<dbReference type="Pfam" id="PF13561">
    <property type="entry name" value="adh_short_C2"/>
    <property type="match status" value="1"/>
</dbReference>
<protein>
    <submittedName>
        <fullName evidence="4">Uncharacterized protein</fullName>
    </submittedName>
</protein>
<feature type="region of interest" description="Disordered" evidence="3">
    <location>
        <begin position="1"/>
        <end position="52"/>
    </location>
</feature>
<gene>
    <name evidence="4" type="ORF">GJ744_011370</name>
</gene>
<dbReference type="OrthoDB" id="1888931at2759"/>
<accession>A0A8H7ARN7</accession>
<comment type="caution">
    <text evidence="4">The sequence shown here is derived from an EMBL/GenBank/DDBJ whole genome shotgun (WGS) entry which is preliminary data.</text>
</comment>
<dbReference type="GO" id="GO:0016616">
    <property type="term" value="F:oxidoreductase activity, acting on the CH-OH group of donors, NAD or NADP as acceptor"/>
    <property type="evidence" value="ECO:0007669"/>
    <property type="project" value="TreeGrafter"/>
</dbReference>
<name>A0A8H7ARN7_9EURO</name>